<dbReference type="HOGENOM" id="CLU_3013851_0_0_1"/>
<proteinExistence type="predicted"/>
<dbReference type="EMBL" id="KB445557">
    <property type="protein sequence ID" value="EMC95323.1"/>
    <property type="molecule type" value="Genomic_DNA"/>
</dbReference>
<gene>
    <name evidence="1" type="ORF">BAUCODRAFT_35306</name>
</gene>
<reference evidence="1 2" key="1">
    <citation type="journal article" date="2012" name="PLoS Pathog.">
        <title>Diverse lifestyles and strategies of plant pathogenesis encoded in the genomes of eighteen Dothideomycetes fungi.</title>
        <authorList>
            <person name="Ohm R.A."/>
            <person name="Feau N."/>
            <person name="Henrissat B."/>
            <person name="Schoch C.L."/>
            <person name="Horwitz B.A."/>
            <person name="Barry K.W."/>
            <person name="Condon B.J."/>
            <person name="Copeland A.C."/>
            <person name="Dhillon B."/>
            <person name="Glaser F."/>
            <person name="Hesse C.N."/>
            <person name="Kosti I."/>
            <person name="LaButti K."/>
            <person name="Lindquist E.A."/>
            <person name="Lucas S."/>
            <person name="Salamov A.A."/>
            <person name="Bradshaw R.E."/>
            <person name="Ciuffetti L."/>
            <person name="Hamelin R.C."/>
            <person name="Kema G.H.J."/>
            <person name="Lawrence C."/>
            <person name="Scott J.A."/>
            <person name="Spatafora J.W."/>
            <person name="Turgeon B.G."/>
            <person name="de Wit P.J.G.M."/>
            <person name="Zhong S."/>
            <person name="Goodwin S.B."/>
            <person name="Grigoriev I.V."/>
        </authorList>
    </citation>
    <scope>NUCLEOTIDE SEQUENCE [LARGE SCALE GENOMIC DNA]</scope>
    <source>
        <strain evidence="1 2">UAMH 10762</strain>
    </source>
</reference>
<protein>
    <submittedName>
        <fullName evidence="1">Uncharacterized protein</fullName>
    </submittedName>
</protein>
<dbReference type="RefSeq" id="XP_007677452.1">
    <property type="nucleotide sequence ID" value="XM_007679262.1"/>
</dbReference>
<dbReference type="AlphaFoldDB" id="M2MUR9"/>
<dbReference type="KEGG" id="bcom:BAUCODRAFT_35306"/>
<evidence type="ECO:0000313" key="1">
    <source>
        <dbReference type="EMBL" id="EMC95323.1"/>
    </source>
</evidence>
<accession>M2MUR9</accession>
<dbReference type="GeneID" id="19112662"/>
<keyword evidence="2" id="KW-1185">Reference proteome</keyword>
<evidence type="ECO:0000313" key="2">
    <source>
        <dbReference type="Proteomes" id="UP000011761"/>
    </source>
</evidence>
<sequence length="56" mass="6084">MAAPWSKPNMLCAQQHQDCDLYCSGRRGSLVTAQCQVGGLLLQEAQGILSSRLHVL</sequence>
<dbReference type="Proteomes" id="UP000011761">
    <property type="component" value="Unassembled WGS sequence"/>
</dbReference>
<organism evidence="1 2">
    <name type="scientific">Baudoinia panamericana (strain UAMH 10762)</name>
    <name type="common">Angels' share fungus</name>
    <name type="synonym">Baudoinia compniacensis (strain UAMH 10762)</name>
    <dbReference type="NCBI Taxonomy" id="717646"/>
    <lineage>
        <taxon>Eukaryota</taxon>
        <taxon>Fungi</taxon>
        <taxon>Dikarya</taxon>
        <taxon>Ascomycota</taxon>
        <taxon>Pezizomycotina</taxon>
        <taxon>Dothideomycetes</taxon>
        <taxon>Dothideomycetidae</taxon>
        <taxon>Mycosphaerellales</taxon>
        <taxon>Teratosphaeriaceae</taxon>
        <taxon>Baudoinia</taxon>
    </lineage>
</organism>
<name>M2MUR9_BAUPA</name>